<dbReference type="Proteomes" id="UP001333110">
    <property type="component" value="Unassembled WGS sequence"/>
</dbReference>
<dbReference type="AlphaFoldDB" id="A0AAN7NAT3"/>
<evidence type="ECO:0000313" key="2">
    <source>
        <dbReference type="Proteomes" id="UP001333110"/>
    </source>
</evidence>
<accession>A0AAN7NAT3</accession>
<reference evidence="1 2" key="1">
    <citation type="journal article" date="2023" name="J. Hered.">
        <title>Chromosome-level genome of the wood stork (Mycteria americana) provides insight into avian chromosome evolution.</title>
        <authorList>
            <person name="Flamio R. Jr."/>
            <person name="Ramstad K.M."/>
        </authorList>
    </citation>
    <scope>NUCLEOTIDE SEQUENCE [LARGE SCALE GENOMIC DNA]</scope>
    <source>
        <strain evidence="1">JAX WOST 10</strain>
    </source>
</reference>
<sequence>MASRSREGILPLYSALVRPPLQYCVQLWSPQHRKDMDLLEQGNKCVFNMCRGCCKKRAFKETADCPGHGLLFKTKYEKSLSWQSSQRVIQNPEISRRGDVDVGETAVLKEAGDSAV</sequence>
<gene>
    <name evidence="1" type="ORF">QYF61_023001</name>
</gene>
<organism evidence="1 2">
    <name type="scientific">Mycteria americana</name>
    <name type="common">Wood stork</name>
    <dbReference type="NCBI Taxonomy" id="33587"/>
    <lineage>
        <taxon>Eukaryota</taxon>
        <taxon>Metazoa</taxon>
        <taxon>Chordata</taxon>
        <taxon>Craniata</taxon>
        <taxon>Vertebrata</taxon>
        <taxon>Euteleostomi</taxon>
        <taxon>Archelosauria</taxon>
        <taxon>Archosauria</taxon>
        <taxon>Dinosauria</taxon>
        <taxon>Saurischia</taxon>
        <taxon>Theropoda</taxon>
        <taxon>Coelurosauria</taxon>
        <taxon>Aves</taxon>
        <taxon>Neognathae</taxon>
        <taxon>Neoaves</taxon>
        <taxon>Aequornithes</taxon>
        <taxon>Ciconiiformes</taxon>
        <taxon>Ciconiidae</taxon>
        <taxon>Mycteria</taxon>
    </lineage>
</organism>
<comment type="caution">
    <text evidence="1">The sequence shown here is derived from an EMBL/GenBank/DDBJ whole genome shotgun (WGS) entry which is preliminary data.</text>
</comment>
<evidence type="ECO:0000313" key="1">
    <source>
        <dbReference type="EMBL" id="KAK4812005.1"/>
    </source>
</evidence>
<name>A0AAN7NAT3_MYCAM</name>
<dbReference type="EMBL" id="JAUNZN010000016">
    <property type="protein sequence ID" value="KAK4812005.1"/>
    <property type="molecule type" value="Genomic_DNA"/>
</dbReference>
<protein>
    <submittedName>
        <fullName evidence="1">Uncharacterized protein</fullName>
    </submittedName>
</protein>
<keyword evidence="2" id="KW-1185">Reference proteome</keyword>
<proteinExistence type="predicted"/>